<dbReference type="GO" id="GO:0042276">
    <property type="term" value="P:error-prone translesion synthesis"/>
    <property type="evidence" value="ECO:0007669"/>
    <property type="project" value="TreeGrafter"/>
</dbReference>
<protein>
    <recommendedName>
        <fullName evidence="7">UmuC domain-containing protein</fullName>
    </recommendedName>
</protein>
<dbReference type="GO" id="GO:0046872">
    <property type="term" value="F:metal ion binding"/>
    <property type="evidence" value="ECO:0007669"/>
    <property type="project" value="UniProtKB-KW"/>
</dbReference>
<keyword evidence="4" id="KW-0227">DNA damage</keyword>
<evidence type="ECO:0000256" key="1">
    <source>
        <dbReference type="ARBA" id="ARBA00004123"/>
    </source>
</evidence>
<dbReference type="GO" id="GO:0003887">
    <property type="term" value="F:DNA-directed DNA polymerase activity"/>
    <property type="evidence" value="ECO:0007669"/>
    <property type="project" value="TreeGrafter"/>
</dbReference>
<dbReference type="GO" id="GO:0005657">
    <property type="term" value="C:replication fork"/>
    <property type="evidence" value="ECO:0007669"/>
    <property type="project" value="TreeGrafter"/>
</dbReference>
<organism evidence="8 9">
    <name type="scientific">Cyprinus carpio carpio</name>
    <dbReference type="NCBI Taxonomy" id="630221"/>
    <lineage>
        <taxon>Eukaryota</taxon>
        <taxon>Metazoa</taxon>
        <taxon>Chordata</taxon>
        <taxon>Craniata</taxon>
        <taxon>Vertebrata</taxon>
        <taxon>Euteleostomi</taxon>
        <taxon>Actinopterygii</taxon>
        <taxon>Neopterygii</taxon>
        <taxon>Teleostei</taxon>
        <taxon>Ostariophysi</taxon>
        <taxon>Cypriniformes</taxon>
        <taxon>Cyprinidae</taxon>
        <taxon>Cyprininae</taxon>
        <taxon>Cyprinus</taxon>
    </lineage>
</organism>
<evidence type="ECO:0000256" key="5">
    <source>
        <dbReference type="ARBA" id="ARBA00023204"/>
    </source>
</evidence>
<dbReference type="Gene3D" id="3.40.1170.60">
    <property type="match status" value="1"/>
</dbReference>
<dbReference type="Proteomes" id="UP001108240">
    <property type="component" value="Unplaced"/>
</dbReference>
<accession>A0A8C0Y8W3</accession>
<evidence type="ECO:0000256" key="6">
    <source>
        <dbReference type="ARBA" id="ARBA00023242"/>
    </source>
</evidence>
<comment type="subcellular location">
    <subcellularLocation>
        <location evidence="1">Nucleus</location>
    </subcellularLocation>
</comment>
<dbReference type="PANTHER" id="PTHR45873">
    <property type="entry name" value="DNA POLYMERASE ETA"/>
    <property type="match status" value="1"/>
</dbReference>
<reference evidence="8" key="1">
    <citation type="submission" date="2025-08" db="UniProtKB">
        <authorList>
            <consortium name="Ensembl"/>
        </authorList>
    </citation>
    <scope>IDENTIFICATION</scope>
</reference>
<dbReference type="GO" id="GO:0005634">
    <property type="term" value="C:nucleus"/>
    <property type="evidence" value="ECO:0007669"/>
    <property type="project" value="UniProtKB-SubCell"/>
</dbReference>
<dbReference type="PANTHER" id="PTHR45873:SF1">
    <property type="entry name" value="DNA POLYMERASE ETA"/>
    <property type="match status" value="1"/>
</dbReference>
<sequence>MDIEKERVISLVDMGCFYVQVEQRINPELKNIQYIHGKARAHGVSRNMWADDARKLCPDLQGPESERLMGRNAIFINTCEKPTYDRRFLI</sequence>
<name>A0A8C0Y8W3_CYPCA</name>
<keyword evidence="9" id="KW-1185">Reference proteome</keyword>
<dbReference type="InterPro" id="IPR052230">
    <property type="entry name" value="DNA_polymerase_eta"/>
</dbReference>
<evidence type="ECO:0000256" key="3">
    <source>
        <dbReference type="ARBA" id="ARBA00022723"/>
    </source>
</evidence>
<dbReference type="InterPro" id="IPR001126">
    <property type="entry name" value="UmuC"/>
</dbReference>
<dbReference type="GO" id="GO:0006281">
    <property type="term" value="P:DNA repair"/>
    <property type="evidence" value="ECO:0007669"/>
    <property type="project" value="UniProtKB-KW"/>
</dbReference>
<dbReference type="GO" id="GO:0009314">
    <property type="term" value="P:response to radiation"/>
    <property type="evidence" value="ECO:0007669"/>
    <property type="project" value="TreeGrafter"/>
</dbReference>
<dbReference type="GO" id="GO:0035861">
    <property type="term" value="C:site of double-strand break"/>
    <property type="evidence" value="ECO:0007669"/>
    <property type="project" value="TreeGrafter"/>
</dbReference>
<dbReference type="AlphaFoldDB" id="A0A8C0Y8W3"/>
<dbReference type="Ensembl" id="ENSCCRT00000001394.2">
    <property type="protein sequence ID" value="ENSCCRP00000001241.2"/>
    <property type="gene ID" value="ENSCCRG00000000829.2"/>
</dbReference>
<keyword evidence="3" id="KW-0479">Metal-binding</keyword>
<feature type="domain" description="UmuC" evidence="7">
    <location>
        <begin position="12"/>
        <end position="61"/>
    </location>
</feature>
<evidence type="ECO:0000313" key="8">
    <source>
        <dbReference type="Ensembl" id="ENSCCRP00000001241.2"/>
    </source>
</evidence>
<keyword evidence="6" id="KW-0539">Nucleus</keyword>
<keyword evidence="2" id="KW-0808">Transferase</keyword>
<dbReference type="Pfam" id="PF00817">
    <property type="entry name" value="IMS"/>
    <property type="match status" value="1"/>
</dbReference>
<evidence type="ECO:0000256" key="4">
    <source>
        <dbReference type="ARBA" id="ARBA00022763"/>
    </source>
</evidence>
<dbReference type="SUPFAM" id="SSF56672">
    <property type="entry name" value="DNA/RNA polymerases"/>
    <property type="match status" value="1"/>
</dbReference>
<reference evidence="8" key="2">
    <citation type="submission" date="2025-09" db="UniProtKB">
        <authorList>
            <consortium name="Ensembl"/>
        </authorList>
    </citation>
    <scope>IDENTIFICATION</scope>
</reference>
<dbReference type="InterPro" id="IPR043502">
    <property type="entry name" value="DNA/RNA_pol_sf"/>
</dbReference>
<evidence type="ECO:0000256" key="2">
    <source>
        <dbReference type="ARBA" id="ARBA00022679"/>
    </source>
</evidence>
<evidence type="ECO:0000313" key="9">
    <source>
        <dbReference type="Proteomes" id="UP001108240"/>
    </source>
</evidence>
<keyword evidence="5" id="KW-0234">DNA repair</keyword>
<evidence type="ECO:0000259" key="7">
    <source>
        <dbReference type="Pfam" id="PF00817"/>
    </source>
</evidence>
<proteinExistence type="predicted"/>